<keyword evidence="5 7" id="KW-0326">Glycosidase</keyword>
<dbReference type="GO" id="GO:0004563">
    <property type="term" value="F:beta-N-acetylhexosaminidase activity"/>
    <property type="evidence" value="ECO:0007669"/>
    <property type="project" value="UniProtKB-EC"/>
</dbReference>
<dbReference type="GO" id="GO:0005975">
    <property type="term" value="P:carbohydrate metabolic process"/>
    <property type="evidence" value="ECO:0007669"/>
    <property type="project" value="InterPro"/>
</dbReference>
<organism evidence="7 8">
    <name type="scientific">Lichenibacterium ramalinae</name>
    <dbReference type="NCBI Taxonomy" id="2316527"/>
    <lineage>
        <taxon>Bacteria</taxon>
        <taxon>Pseudomonadati</taxon>
        <taxon>Pseudomonadota</taxon>
        <taxon>Alphaproteobacteria</taxon>
        <taxon>Hyphomicrobiales</taxon>
        <taxon>Lichenihabitantaceae</taxon>
        <taxon>Lichenibacterium</taxon>
    </lineage>
</organism>
<dbReference type="InterPro" id="IPR017853">
    <property type="entry name" value="GH"/>
</dbReference>
<dbReference type="PROSITE" id="PS00775">
    <property type="entry name" value="GLYCOSYL_HYDROL_F3"/>
    <property type="match status" value="1"/>
</dbReference>
<evidence type="ECO:0000256" key="3">
    <source>
        <dbReference type="ARBA" id="ARBA00012663"/>
    </source>
</evidence>
<keyword evidence="4 7" id="KW-0378">Hydrolase</keyword>
<reference evidence="7 8" key="1">
    <citation type="submission" date="2018-09" db="EMBL/GenBank/DDBJ databases">
        <authorList>
            <person name="Grouzdev D.S."/>
            <person name="Krutkina M.S."/>
        </authorList>
    </citation>
    <scope>NUCLEOTIDE SEQUENCE [LARGE SCALE GENOMIC DNA]</scope>
    <source>
        <strain evidence="7 8">RmlP001</strain>
    </source>
</reference>
<proteinExistence type="inferred from homology"/>
<evidence type="ECO:0000313" key="7">
    <source>
        <dbReference type="EMBL" id="RYB02148.1"/>
    </source>
</evidence>
<dbReference type="GO" id="GO:0009254">
    <property type="term" value="P:peptidoglycan turnover"/>
    <property type="evidence" value="ECO:0007669"/>
    <property type="project" value="TreeGrafter"/>
</dbReference>
<dbReference type="Pfam" id="PF00933">
    <property type="entry name" value="Glyco_hydro_3"/>
    <property type="match status" value="1"/>
</dbReference>
<evidence type="ECO:0000313" key="8">
    <source>
        <dbReference type="Proteomes" id="UP000289411"/>
    </source>
</evidence>
<comment type="similarity">
    <text evidence="2">Belongs to the glycosyl hydrolase 3 family.</text>
</comment>
<dbReference type="EMBL" id="QYBC01000023">
    <property type="protein sequence ID" value="RYB02148.1"/>
    <property type="molecule type" value="Genomic_DNA"/>
</dbReference>
<dbReference type="OrthoDB" id="9786661at2"/>
<evidence type="ECO:0000256" key="4">
    <source>
        <dbReference type="ARBA" id="ARBA00022801"/>
    </source>
</evidence>
<evidence type="ECO:0000256" key="5">
    <source>
        <dbReference type="ARBA" id="ARBA00023295"/>
    </source>
</evidence>
<feature type="domain" description="Glycoside hydrolase family 3 N-terminal" evidence="6">
    <location>
        <begin position="8"/>
        <end position="277"/>
    </location>
</feature>
<dbReference type="InterPro" id="IPR036962">
    <property type="entry name" value="Glyco_hydro_3_N_sf"/>
</dbReference>
<dbReference type="InterPro" id="IPR050226">
    <property type="entry name" value="NagZ_Beta-hexosaminidase"/>
</dbReference>
<dbReference type="Gene3D" id="3.20.20.300">
    <property type="entry name" value="Glycoside hydrolase, family 3, N-terminal domain"/>
    <property type="match status" value="1"/>
</dbReference>
<comment type="caution">
    <text evidence="7">The sequence shown here is derived from an EMBL/GenBank/DDBJ whole genome shotgun (WGS) entry which is preliminary data.</text>
</comment>
<evidence type="ECO:0000256" key="1">
    <source>
        <dbReference type="ARBA" id="ARBA00001231"/>
    </source>
</evidence>
<comment type="catalytic activity">
    <reaction evidence="1">
        <text>Hydrolysis of terminal non-reducing N-acetyl-D-hexosamine residues in N-acetyl-beta-D-hexosaminides.</text>
        <dbReference type="EC" id="3.2.1.52"/>
    </reaction>
</comment>
<reference evidence="7 8" key="2">
    <citation type="submission" date="2019-02" db="EMBL/GenBank/DDBJ databases">
        <title>'Lichenibacterium ramalinii' gen. nov. sp. nov., 'Lichenibacterium minor' gen. nov. sp. nov.</title>
        <authorList>
            <person name="Pankratov T."/>
        </authorList>
    </citation>
    <scope>NUCLEOTIDE SEQUENCE [LARGE SCALE GENOMIC DNA]</scope>
    <source>
        <strain evidence="7 8">RmlP001</strain>
    </source>
</reference>
<name>A0A4Q2RB65_9HYPH</name>
<keyword evidence="8" id="KW-1185">Reference proteome</keyword>
<dbReference type="InterPro" id="IPR001764">
    <property type="entry name" value="Glyco_hydro_3_N"/>
</dbReference>
<sequence>MAETRPWGLILFRRNVDTPDQLRALAASFRAAVGRADAPVLVDQEGGRVQRLTQPHWPRYPAAARFAALHAADPAGAARLARLGGELLARDLSDCGITVDCAPVLDLPVPGSSPVVGDRAFGGEPGTVAALARAFADGLAAGGVLPVMKHVPGHGRAAVDSHHELPVVTAERSALARDFAPFRALADLPMAMTAHVVFTALDPDRPATTSPSVIRDIVRGEIGFDGLLLSDDLSMQALRGTLGERAAAAAAAGCDILLHCNGIMEEARAVAAAAPALAGRAAERADAALARRTAPAPRDLVADRAAFAAAFPVTA</sequence>
<dbReference type="InterPro" id="IPR019800">
    <property type="entry name" value="Glyco_hydro_3_AS"/>
</dbReference>
<dbReference type="EC" id="3.2.1.52" evidence="3"/>
<evidence type="ECO:0000256" key="2">
    <source>
        <dbReference type="ARBA" id="ARBA00005336"/>
    </source>
</evidence>
<dbReference type="SUPFAM" id="SSF51445">
    <property type="entry name" value="(Trans)glycosidases"/>
    <property type="match status" value="1"/>
</dbReference>
<dbReference type="PANTHER" id="PTHR30480:SF13">
    <property type="entry name" value="BETA-HEXOSAMINIDASE"/>
    <property type="match status" value="1"/>
</dbReference>
<gene>
    <name evidence="7" type="ORF">D3272_22490</name>
</gene>
<evidence type="ECO:0000259" key="6">
    <source>
        <dbReference type="Pfam" id="PF00933"/>
    </source>
</evidence>
<dbReference type="PANTHER" id="PTHR30480">
    <property type="entry name" value="BETA-HEXOSAMINIDASE-RELATED"/>
    <property type="match status" value="1"/>
</dbReference>
<dbReference type="Proteomes" id="UP000289411">
    <property type="component" value="Unassembled WGS sequence"/>
</dbReference>
<accession>A0A4Q2RB65</accession>
<dbReference type="AlphaFoldDB" id="A0A4Q2RB65"/>
<dbReference type="NCBIfam" id="NF003740">
    <property type="entry name" value="PRK05337.1"/>
    <property type="match status" value="1"/>
</dbReference>
<protein>
    <recommendedName>
        <fullName evidence="3">beta-N-acetylhexosaminidase</fullName>
        <ecNumber evidence="3">3.2.1.52</ecNumber>
    </recommendedName>
</protein>